<dbReference type="InterPro" id="IPR050807">
    <property type="entry name" value="TransReg_Diox_bact_type"/>
</dbReference>
<dbReference type="SMART" id="SM00530">
    <property type="entry name" value="HTH_XRE"/>
    <property type="match status" value="1"/>
</dbReference>
<evidence type="ECO:0000256" key="1">
    <source>
        <dbReference type="ARBA" id="ARBA00023125"/>
    </source>
</evidence>
<dbReference type="PROSITE" id="PS50943">
    <property type="entry name" value="HTH_CROC1"/>
    <property type="match status" value="1"/>
</dbReference>
<comment type="caution">
    <text evidence="3">The sequence shown here is derived from an EMBL/GenBank/DDBJ whole genome shotgun (WGS) entry which is preliminary data.</text>
</comment>
<accession>A0A2A9HGW3</accession>
<feature type="domain" description="HTH cro/C1-type" evidence="2">
    <location>
        <begin position="21"/>
        <end position="75"/>
    </location>
</feature>
<dbReference type="InterPro" id="IPR001387">
    <property type="entry name" value="Cro/C1-type_HTH"/>
</dbReference>
<dbReference type="Gene3D" id="1.10.260.40">
    <property type="entry name" value="lambda repressor-like DNA-binding domains"/>
    <property type="match status" value="1"/>
</dbReference>
<proteinExistence type="predicted"/>
<dbReference type="Proteomes" id="UP000223071">
    <property type="component" value="Unassembled WGS sequence"/>
</dbReference>
<dbReference type="InterPro" id="IPR010982">
    <property type="entry name" value="Lambda_DNA-bd_dom_sf"/>
</dbReference>
<name>A0A2A9HGW3_TEPT2</name>
<sequence>MMRTSSETGKPPVSASLGSRIRAARRDAGMSQGQLAQALNTTQSAISLYEAGQRSVGIDMLLNVARILNRPLHYFLGEEGEMLYVKDSEIAQLIQELERHPEDLPELLQYWNFLRWRRMSANGSGRH</sequence>
<dbReference type="GO" id="GO:0005829">
    <property type="term" value="C:cytosol"/>
    <property type="evidence" value="ECO:0007669"/>
    <property type="project" value="TreeGrafter"/>
</dbReference>
<dbReference type="PANTHER" id="PTHR46797:SF1">
    <property type="entry name" value="METHYLPHOSPHONATE SYNTHASE"/>
    <property type="match status" value="1"/>
</dbReference>
<gene>
    <name evidence="3" type="ORF">A9A59_1267</name>
</gene>
<dbReference type="EMBL" id="PDJQ01000001">
    <property type="protein sequence ID" value="PFG74059.1"/>
    <property type="molecule type" value="Genomic_DNA"/>
</dbReference>
<evidence type="ECO:0000313" key="4">
    <source>
        <dbReference type="Proteomes" id="UP000223071"/>
    </source>
</evidence>
<keyword evidence="1" id="KW-0238">DNA-binding</keyword>
<dbReference type="SUPFAM" id="SSF47413">
    <property type="entry name" value="lambda repressor-like DNA-binding domains"/>
    <property type="match status" value="1"/>
</dbReference>
<evidence type="ECO:0000259" key="2">
    <source>
        <dbReference type="PROSITE" id="PS50943"/>
    </source>
</evidence>
<dbReference type="AlphaFoldDB" id="A0A2A9HGW3"/>
<dbReference type="RefSeq" id="WP_098503475.1">
    <property type="nucleotide sequence ID" value="NZ_PDJQ01000001.1"/>
</dbReference>
<dbReference type="PANTHER" id="PTHR46797">
    <property type="entry name" value="HTH-TYPE TRANSCRIPTIONAL REGULATOR"/>
    <property type="match status" value="1"/>
</dbReference>
<keyword evidence="4" id="KW-1185">Reference proteome</keyword>
<reference evidence="3 4" key="1">
    <citation type="submission" date="2017-09" db="EMBL/GenBank/DDBJ databases">
        <title>Sequencing the genomes of two abundant thermophiles in Great Basin hot springs: Thermocrinis jamiesonii and novel Chloroflexi Thermoflexus hugenholtzii.</title>
        <authorList>
            <person name="Hedlund B."/>
        </authorList>
    </citation>
    <scope>NUCLEOTIDE SEQUENCE [LARGE SCALE GENOMIC DNA]</scope>
    <source>
        <strain evidence="3 4">G233</strain>
    </source>
</reference>
<dbReference type="GO" id="GO:0003700">
    <property type="term" value="F:DNA-binding transcription factor activity"/>
    <property type="evidence" value="ECO:0007669"/>
    <property type="project" value="TreeGrafter"/>
</dbReference>
<organism evidence="3 4">
    <name type="scientific">Tepidiforma thermophila (strain KCTC 52669 / CGMCC 1.13589 / G233)</name>
    <dbReference type="NCBI Taxonomy" id="2761530"/>
    <lineage>
        <taxon>Bacteria</taxon>
        <taxon>Bacillati</taxon>
        <taxon>Chloroflexota</taxon>
        <taxon>Tepidiformia</taxon>
        <taxon>Tepidiformales</taxon>
        <taxon>Tepidiformaceae</taxon>
        <taxon>Tepidiforma</taxon>
    </lineage>
</organism>
<dbReference type="GO" id="GO:0003677">
    <property type="term" value="F:DNA binding"/>
    <property type="evidence" value="ECO:0007669"/>
    <property type="project" value="UniProtKB-KW"/>
</dbReference>
<evidence type="ECO:0000313" key="3">
    <source>
        <dbReference type="EMBL" id="PFG74059.1"/>
    </source>
</evidence>
<dbReference type="Pfam" id="PF01381">
    <property type="entry name" value="HTH_3"/>
    <property type="match status" value="1"/>
</dbReference>
<dbReference type="CDD" id="cd00093">
    <property type="entry name" value="HTH_XRE"/>
    <property type="match status" value="1"/>
</dbReference>
<protein>
    <submittedName>
        <fullName evidence="3">Transcriptional regulator with XRE-family HTH domain</fullName>
    </submittedName>
</protein>